<feature type="region of interest" description="Disordered" evidence="13">
    <location>
        <begin position="99"/>
        <end position="124"/>
    </location>
</feature>
<feature type="binding site" evidence="12">
    <location>
        <position position="783"/>
    </location>
    <ligand>
        <name>Mg(2+)</name>
        <dbReference type="ChEBI" id="CHEBI:18420"/>
        <label>2</label>
    </ligand>
</feature>
<dbReference type="InterPro" id="IPR040619">
    <property type="entry name" value="Cas9_alpha-helical_lobe"/>
</dbReference>
<evidence type="ECO:0000256" key="12">
    <source>
        <dbReference type="HAMAP-Rule" id="MF_01480"/>
    </source>
</evidence>
<comment type="domain">
    <text evidence="12">Has 2 endonuclease domains. The discontinuous RuvC-like domain cleaves the target DNA noncomplementary to crRNA while the HNH nuclease domain cleaves the target DNA complementary to crRNA.</text>
</comment>
<evidence type="ECO:0000313" key="16">
    <source>
        <dbReference type="Proteomes" id="UP001596016"/>
    </source>
</evidence>
<comment type="subunit">
    <text evidence="11 12">Monomer. Binds crRNA and tracrRNA.</text>
</comment>
<name>A0ABW0GZ03_9HYPH</name>
<feature type="binding site" evidence="12">
    <location>
        <position position="542"/>
    </location>
    <ligand>
        <name>Mg(2+)</name>
        <dbReference type="ChEBI" id="CHEBI:18420"/>
        <label>1</label>
    </ligand>
</feature>
<evidence type="ECO:0000256" key="8">
    <source>
        <dbReference type="ARBA" id="ARBA00023118"/>
    </source>
</evidence>
<comment type="function">
    <text evidence="12">CRISPR (clustered regularly interspaced short palindromic repeat) is an adaptive immune system that provides protection against mobile genetic elements (viruses, transposable elements and conjugative plasmids). CRISPR clusters contain spacers, sequences complementary to antecedent mobile elements, and target invading nucleic acids. CRISPR clusters are transcribed and processed into CRISPR RNA (crRNA). In type II CRISPR systems correct processing of pre-crRNA requires a trans-encoded small RNA (tracrRNA), endogenous ribonuclease 3 (rnc) and this protein. The tracrRNA serves as a guide for ribonuclease 3-aided processing of pre-crRNA. Subsequently Cas9/crRNA/tracrRNA endonucleolytically cleaves linear or circular dsDNA target complementary to the spacer; Cas9 is inactive in the absence of the 2 guide RNAs (gRNA). Cas9 recognizes the protospacer adjacent motif (PAM) in the CRISPR repeat sequences to help distinguish self versus nonself, as targets within the bacterial CRISPR locus do not have PAMs. PAM recognition is also required for catalytic activity.</text>
</comment>
<evidence type="ECO:0000256" key="5">
    <source>
        <dbReference type="ARBA" id="ARBA00022801"/>
    </source>
</evidence>
<comment type="cofactor">
    <cofactor evidence="1 12">
        <name>Mg(2+)</name>
        <dbReference type="ChEBI" id="CHEBI:18420"/>
    </cofactor>
</comment>
<evidence type="ECO:0000256" key="2">
    <source>
        <dbReference type="ARBA" id="ARBA00022722"/>
    </source>
</evidence>
<evidence type="ECO:0000256" key="9">
    <source>
        <dbReference type="ARBA" id="ARBA00023125"/>
    </source>
</evidence>
<keyword evidence="7 12" id="KW-0694">RNA-binding</keyword>
<keyword evidence="6 12" id="KW-0460">Magnesium</keyword>
<keyword evidence="10" id="KW-0464">Manganese</keyword>
<dbReference type="InterPro" id="IPR036397">
    <property type="entry name" value="RNaseH_sf"/>
</dbReference>
<keyword evidence="5 12" id="KW-0378">Hydrolase</keyword>
<dbReference type="GO" id="GO:0004519">
    <property type="term" value="F:endonuclease activity"/>
    <property type="evidence" value="ECO:0007669"/>
    <property type="project" value="UniProtKB-KW"/>
</dbReference>
<feature type="binding site" evidence="12">
    <location>
        <position position="7"/>
    </location>
    <ligand>
        <name>Mg(2+)</name>
        <dbReference type="ChEBI" id="CHEBI:18420"/>
        <label>1</label>
    </ligand>
</feature>
<sequence>MLTLGLDMGTNSIGWCLIKTPGEPMEKEEGSIVAIGSRIFKDGREPKSGTSLAVDRREARAMRRRRDRYLSRRAALLKMLTQYGLMPEDADARRLLVHAANDQKRPQDGSKKAGRTGELSNSVHGLRRRALDEQLSPHQIGRVLFNLNQRRGFKSNRKTDKRDNDQGKIETGVNRLNTAMQAAEARTFGEFLHGRRLEGKSVRTRLRPETGETAKGDGYDFYPSRAELEREFDLICEAQAAYYPDLLDEERVAHLRRIIFYQRPLKPVLPGRCSYNPDEVRLPKAHPLFQTFRLYKEVNELALIGEDQQPRKLNVEQRDELIHKLRSAKTSSFDSLRKVLKVGPEFRFNKHSETRTGLVGDEIYVDMSKRDCFGNRWAELDMARQWEILSRLREEEDPLALLGWLMDTCGLDEEQAQAVAKVKLPEGFGRLGATALGQLTDALKQETFADGTVITEAEAALRCGYNHSDKSDPNFQGHPELPPYQEELERHIPPGTGNPDDIYDVFKGRITNPTVHIALNQLRRVVNLLIRRYGKPDRIAIELGRELKLSDDQKKEVNKTIAKNTREAEARSAELNELGQPDTGYNRLRLKLWEELNKDQPLNRVCVYSGEIISASMVFTAEVDVDHILPYSKTLDDSQGNKILCLARANRQKRNRAPADVVEWADRYDEILARASVLPRNKQWRFARNAMDRFDDEKEFIARHLTDMQYGARMALTYLASLYPTEEADAQGLLRRHSRVRAIPGRMTEMLRRRWALNELLSDHNIAGSDPAKEKNRKDHRHHAIDAFVIACTSRALIQKISTASAALESEGAERVVAKIGDPWPGFREELRERLSKVVVSHRPDHGSASRTGQTVGRLHNDTAYGLTGEKDDRGNDLVVTRKPLSALKTAKDLMGIRDRQLREALEVATSGLSGRDFEEAVHEFATRKKLDGKDNPFRNLRRVRMIEPLKTIPIHDKQGKAYKGYKGDSNHRYDVWQLPDGRWVSEVVTTFDAHQPGWQSVIRQQNPTAKKMLSLRQDDAVAIGEDEDRIIYRVVKFNTAGRLTLAPHHEAGSLKSRDADHADPFKYMTRSASGLKDLKARQLRVDEIGQVFDPGPRS</sequence>
<proteinExistence type="inferred from homology"/>
<evidence type="ECO:0000256" key="10">
    <source>
        <dbReference type="ARBA" id="ARBA00023211"/>
    </source>
</evidence>
<evidence type="ECO:0000256" key="1">
    <source>
        <dbReference type="ARBA" id="ARBA00001946"/>
    </source>
</evidence>
<evidence type="ECO:0000256" key="11">
    <source>
        <dbReference type="ARBA" id="ARBA00046380"/>
    </source>
</evidence>
<comment type="similarity">
    <text evidence="12">Belongs to the CRISPR-associated Cas9 family.</text>
</comment>
<dbReference type="InterPro" id="IPR028629">
    <property type="entry name" value="Cas9"/>
</dbReference>
<keyword evidence="4 12" id="KW-0255">Endonuclease</keyword>
<feature type="active site" description="For RuvC-like nuclease domain" evidence="12">
    <location>
        <position position="7"/>
    </location>
</feature>
<evidence type="ECO:0000256" key="3">
    <source>
        <dbReference type="ARBA" id="ARBA00022723"/>
    </source>
</evidence>
<dbReference type="InterPro" id="IPR033114">
    <property type="entry name" value="HNH_CAS9"/>
</dbReference>
<dbReference type="HAMAP" id="MF_01480">
    <property type="entry name" value="Cas9"/>
    <property type="match status" value="1"/>
</dbReference>
<feature type="binding site" evidence="12">
    <location>
        <position position="546"/>
    </location>
    <ligand>
        <name>Mg(2+)</name>
        <dbReference type="ChEBI" id="CHEBI:18420"/>
        <label>2</label>
    </ligand>
</feature>
<keyword evidence="8 12" id="KW-0051">Antiviral defense</keyword>
<dbReference type="EC" id="3.1.-.-" evidence="12"/>
<reference evidence="16" key="1">
    <citation type="journal article" date="2019" name="Int. J. Syst. Evol. Microbiol.">
        <title>The Global Catalogue of Microorganisms (GCM) 10K type strain sequencing project: providing services to taxonomists for standard genome sequencing and annotation.</title>
        <authorList>
            <consortium name="The Broad Institute Genomics Platform"/>
            <consortium name="The Broad Institute Genome Sequencing Center for Infectious Disease"/>
            <person name="Wu L."/>
            <person name="Ma J."/>
        </authorList>
    </citation>
    <scope>NUCLEOTIDE SEQUENCE [LARGE SCALE GENOMIC DNA]</scope>
    <source>
        <strain evidence="16">CGMCC 4.1415</strain>
    </source>
</reference>
<comment type="caution">
    <text evidence="15">The sequence shown here is derived from an EMBL/GenBank/DDBJ whole genome shotgun (WGS) entry which is preliminary data.</text>
</comment>
<evidence type="ECO:0000256" key="6">
    <source>
        <dbReference type="ARBA" id="ARBA00022842"/>
    </source>
</evidence>
<evidence type="ECO:0000313" key="15">
    <source>
        <dbReference type="EMBL" id="MFC5386732.1"/>
    </source>
</evidence>
<dbReference type="EMBL" id="JBHSLL010000039">
    <property type="protein sequence ID" value="MFC5386732.1"/>
    <property type="molecule type" value="Genomic_DNA"/>
</dbReference>
<dbReference type="Pfam" id="PF18470">
    <property type="entry name" value="Cas9_a"/>
    <property type="match status" value="1"/>
</dbReference>
<dbReference type="Pfam" id="PF13395">
    <property type="entry name" value="HNH_4"/>
    <property type="match status" value="1"/>
</dbReference>
<dbReference type="PROSITE" id="PS51749">
    <property type="entry name" value="HNH_CAS9"/>
    <property type="match status" value="1"/>
</dbReference>
<gene>
    <name evidence="12 15" type="primary">cas9</name>
    <name evidence="15" type="synonym">csn1</name>
    <name evidence="15" type="ORF">ACFPLB_12245</name>
</gene>
<keyword evidence="3 12" id="KW-0479">Metal-binding</keyword>
<accession>A0ABW0GZ03</accession>
<feature type="active site" description="Proton acceptor for HNH nuclease domain" evidence="12">
    <location>
        <position position="627"/>
    </location>
</feature>
<feature type="binding site" evidence="12">
    <location>
        <position position="546"/>
    </location>
    <ligand>
        <name>Mg(2+)</name>
        <dbReference type="ChEBI" id="CHEBI:18420"/>
        <label>1</label>
    </ligand>
</feature>
<dbReference type="Pfam" id="PF18541">
    <property type="entry name" value="RuvC_III"/>
    <property type="match status" value="1"/>
</dbReference>
<dbReference type="Proteomes" id="UP001596016">
    <property type="component" value="Unassembled WGS sequence"/>
</dbReference>
<dbReference type="InterPro" id="IPR041383">
    <property type="entry name" value="RuvC_III"/>
</dbReference>
<feature type="domain" description="HNH Cas9-type" evidence="14">
    <location>
        <begin position="550"/>
        <end position="705"/>
    </location>
</feature>
<dbReference type="Gene3D" id="3.30.420.10">
    <property type="entry name" value="Ribonuclease H-like superfamily/Ribonuclease H"/>
    <property type="match status" value="3"/>
</dbReference>
<feature type="binding site" evidence="12">
    <location>
        <position position="7"/>
    </location>
    <ligand>
        <name>Mg(2+)</name>
        <dbReference type="ChEBI" id="CHEBI:18420"/>
        <label>2</label>
    </ligand>
</feature>
<organism evidence="15 16">
    <name type="scientific">Aquamicrobium segne</name>
    <dbReference type="NCBI Taxonomy" id="469547"/>
    <lineage>
        <taxon>Bacteria</taxon>
        <taxon>Pseudomonadati</taxon>
        <taxon>Pseudomonadota</taxon>
        <taxon>Alphaproteobacteria</taxon>
        <taxon>Hyphomicrobiales</taxon>
        <taxon>Phyllobacteriaceae</taxon>
        <taxon>Aquamicrobium</taxon>
    </lineage>
</organism>
<evidence type="ECO:0000256" key="13">
    <source>
        <dbReference type="SAM" id="MobiDB-lite"/>
    </source>
</evidence>
<keyword evidence="2 12" id="KW-0540">Nuclease</keyword>
<evidence type="ECO:0000259" key="14">
    <source>
        <dbReference type="PROSITE" id="PS51749"/>
    </source>
</evidence>
<keyword evidence="9 12" id="KW-0238">DNA-binding</keyword>
<protein>
    <recommendedName>
        <fullName evidence="12">CRISPR-associated endonuclease Cas9</fullName>
        <ecNumber evidence="12">3.1.-.-</ecNumber>
    </recommendedName>
</protein>
<keyword evidence="16" id="KW-1185">Reference proteome</keyword>
<dbReference type="RefSeq" id="WP_378229993.1">
    <property type="nucleotide sequence ID" value="NZ_JBHSLL010000039.1"/>
</dbReference>
<dbReference type="InterPro" id="IPR003615">
    <property type="entry name" value="HNH_nuc"/>
</dbReference>
<dbReference type="NCBIfam" id="TIGR01865">
    <property type="entry name" value="cas_Csn1"/>
    <property type="match status" value="1"/>
</dbReference>
<feature type="compositionally biased region" description="Basic and acidic residues" evidence="13">
    <location>
        <begin position="101"/>
        <end position="111"/>
    </location>
</feature>
<evidence type="ECO:0000256" key="4">
    <source>
        <dbReference type="ARBA" id="ARBA00022759"/>
    </source>
</evidence>
<evidence type="ECO:0000256" key="7">
    <source>
        <dbReference type="ARBA" id="ARBA00022884"/>
    </source>
</evidence>